<keyword evidence="4" id="KW-1185">Reference proteome</keyword>
<protein>
    <submittedName>
        <fullName evidence="5">IFRD domain-containing protein</fullName>
    </submittedName>
</protein>
<feature type="domain" description="Interferon-related developmental regulator C-terminal" evidence="1">
    <location>
        <begin position="383"/>
        <end position="431"/>
    </location>
</feature>
<dbReference type="AlphaFoldDB" id="A0A0N4TK85"/>
<gene>
    <name evidence="3" type="ORF">BPAG_LOCUS8702</name>
</gene>
<dbReference type="WBParaSite" id="BPAG_0000874001-mRNA-1">
    <property type="protein sequence ID" value="BPAG_0000874001-mRNA-1"/>
    <property type="gene ID" value="BPAG_0000874001"/>
</dbReference>
<dbReference type="InterPro" id="IPR006921">
    <property type="entry name" value="Interferon-rel_develop_reg_C"/>
</dbReference>
<evidence type="ECO:0000313" key="4">
    <source>
        <dbReference type="Proteomes" id="UP000278627"/>
    </source>
</evidence>
<dbReference type="Pfam" id="PF04836">
    <property type="entry name" value="IFRD_C"/>
    <property type="match status" value="1"/>
</dbReference>
<sequence>MGKRRNKNKANREDFAVFSSVSHKTVVEVGSDDSDDASCVTHLIRDYDTHSADEEDLNDTVTTSDQLDGFLDKATNKNISIRFAAMGNIKTLLTEKYIALDLEKWTTTLIYITDKALRKTDKEAKIAASLSILISIQLGEKVASEMEPVVSLLCQLCSDPARNIQLRSHCARSVALCTFLCLEQPTSILSSVATLRSIWVTAKSSAASVELFCAALSGWEDFQGGPEALRLALLDEPKLSTFLDGIHLTITTGAFAILYSLKLEMRLSAGKALAVLHEAAVMTFGDKYRFPNQQHLLDIFANLTTDSLKSRAKKDRKIQRFTFRQMYASIKVAFHNPTEQEAPIFDVRFGDETLSINSCRKKLLYEFICDVLHGSIISHLKMNAILREQFDLKPAIEIFPMKMEKLRRVAIQNAINKTRDLQRLKQRDKRTVY</sequence>
<dbReference type="InterPro" id="IPR039777">
    <property type="entry name" value="IFRD"/>
</dbReference>
<reference evidence="3 4" key="2">
    <citation type="submission" date="2018-11" db="EMBL/GenBank/DDBJ databases">
        <authorList>
            <consortium name="Pathogen Informatics"/>
        </authorList>
    </citation>
    <scope>NUCLEOTIDE SEQUENCE [LARGE SCALE GENOMIC DNA]</scope>
</reference>
<dbReference type="EMBL" id="UZAD01013139">
    <property type="protein sequence ID" value="VDN89888.1"/>
    <property type="molecule type" value="Genomic_DNA"/>
</dbReference>
<feature type="domain" description="Interferon-related developmental regulator N-terminal" evidence="2">
    <location>
        <begin position="49"/>
        <end position="330"/>
    </location>
</feature>
<dbReference type="Proteomes" id="UP000278627">
    <property type="component" value="Unassembled WGS sequence"/>
</dbReference>
<dbReference type="InterPro" id="IPR007701">
    <property type="entry name" value="Interferon-rel_develop_reg_N"/>
</dbReference>
<reference evidence="5" key="1">
    <citation type="submission" date="2017-02" db="UniProtKB">
        <authorList>
            <consortium name="WormBaseParasite"/>
        </authorList>
    </citation>
    <scope>IDENTIFICATION</scope>
</reference>
<proteinExistence type="predicted"/>
<dbReference type="Pfam" id="PF05004">
    <property type="entry name" value="IFRD"/>
    <property type="match status" value="1"/>
</dbReference>
<accession>A0A0N4TK85</accession>
<dbReference type="STRING" id="6280.A0A0N4TK85"/>
<evidence type="ECO:0000313" key="3">
    <source>
        <dbReference type="EMBL" id="VDN89888.1"/>
    </source>
</evidence>
<organism evidence="5">
    <name type="scientific">Brugia pahangi</name>
    <name type="common">Filarial nematode worm</name>
    <dbReference type="NCBI Taxonomy" id="6280"/>
    <lineage>
        <taxon>Eukaryota</taxon>
        <taxon>Metazoa</taxon>
        <taxon>Ecdysozoa</taxon>
        <taxon>Nematoda</taxon>
        <taxon>Chromadorea</taxon>
        <taxon>Rhabditida</taxon>
        <taxon>Spirurina</taxon>
        <taxon>Spiruromorpha</taxon>
        <taxon>Filarioidea</taxon>
        <taxon>Onchocercidae</taxon>
        <taxon>Brugia</taxon>
    </lineage>
</organism>
<evidence type="ECO:0000313" key="5">
    <source>
        <dbReference type="WBParaSite" id="BPAG_0000874001-mRNA-1"/>
    </source>
</evidence>
<name>A0A0N4TK85_BRUPA</name>
<evidence type="ECO:0000259" key="2">
    <source>
        <dbReference type="Pfam" id="PF05004"/>
    </source>
</evidence>
<evidence type="ECO:0000259" key="1">
    <source>
        <dbReference type="Pfam" id="PF04836"/>
    </source>
</evidence>
<dbReference type="PANTHER" id="PTHR12354">
    <property type="entry name" value="INTERFERON-RELATED DEVELOPMENTAL REGULATOR"/>
    <property type="match status" value="1"/>
</dbReference>
<dbReference type="PANTHER" id="PTHR12354:SF1">
    <property type="entry name" value="INTERFERON-RELATED DEVELOPMENTAL REGULATOR 1"/>
    <property type="match status" value="1"/>
</dbReference>